<dbReference type="Proteomes" id="UP000593564">
    <property type="component" value="Unassembled WGS sequence"/>
</dbReference>
<sequence>METCFLTTFVIILLFCLAETCYGGGVMFSSLPQTLVVSASPQQGQGNCSTLLYTAEKTHKHEESSVLNAGEDTITLTWGLNQSFTADMADQLYKNVKVKLCYAPISQVDRAWRKTVDNLSKDKTCQFTIVNKPYQRNQSSDQWMVEKDVPTATYFVRAYAYNSAGEEMAYGQTTDDGKKSSNLFEIRGITGRHLSLHVASACFSAFSLASLFGLFWMERRKVSVKK</sequence>
<reference evidence="4" key="1">
    <citation type="journal article" date="2020" name="Nat. Commun.">
        <title>Genome assembly of wild tea tree DASZ reveals pedigree and selection history of tea varieties.</title>
        <authorList>
            <person name="Zhang W."/>
            <person name="Zhang Y."/>
            <person name="Qiu H."/>
            <person name="Guo Y."/>
            <person name="Wan H."/>
            <person name="Zhang X."/>
            <person name="Scossa F."/>
            <person name="Alseekh S."/>
            <person name="Zhang Q."/>
            <person name="Wang P."/>
            <person name="Xu L."/>
            <person name="Schmidt M.H."/>
            <person name="Jia X."/>
            <person name="Li D."/>
            <person name="Zhu A."/>
            <person name="Guo F."/>
            <person name="Chen W."/>
            <person name="Ni D."/>
            <person name="Usadel B."/>
            <person name="Fernie A.R."/>
            <person name="Wen W."/>
        </authorList>
    </citation>
    <scope>NUCLEOTIDE SEQUENCE [LARGE SCALE GENOMIC DNA]</scope>
    <source>
        <strain evidence="4">cv. G240</strain>
    </source>
</reference>
<keyword evidence="2" id="KW-0732">Signal</keyword>
<dbReference type="PANTHER" id="PTHR34806">
    <property type="entry name" value="HIGH-AFFINITY NITRATE TRANSPORTER 3.2"/>
    <property type="match status" value="1"/>
</dbReference>
<protein>
    <recommendedName>
        <fullName evidence="5">High-affinity nitrate transporter</fullName>
    </recommendedName>
</protein>
<dbReference type="GO" id="GO:0005886">
    <property type="term" value="C:plasma membrane"/>
    <property type="evidence" value="ECO:0007669"/>
    <property type="project" value="UniProtKB-UniRule"/>
</dbReference>
<dbReference type="GO" id="GO:0010167">
    <property type="term" value="P:response to nitrate"/>
    <property type="evidence" value="ECO:0007669"/>
    <property type="project" value="UniProtKB-UniRule"/>
</dbReference>
<dbReference type="GO" id="GO:0042128">
    <property type="term" value="P:nitrate assimilation"/>
    <property type="evidence" value="ECO:0007669"/>
    <property type="project" value="UniProtKB-UniRule"/>
</dbReference>
<feature type="signal peptide" evidence="2">
    <location>
        <begin position="1"/>
        <end position="23"/>
    </location>
</feature>
<dbReference type="PANTHER" id="PTHR34806:SF10">
    <property type="entry name" value="HIGH-AFFINITY NITRATE TRANSPORTER"/>
    <property type="match status" value="1"/>
</dbReference>
<dbReference type="Pfam" id="PF16974">
    <property type="entry name" value="NAR2"/>
    <property type="match status" value="1"/>
</dbReference>
<evidence type="ECO:0000256" key="1">
    <source>
        <dbReference type="SAM" id="Phobius"/>
    </source>
</evidence>
<name>A0A7J7GWL8_CAMSI</name>
<evidence type="ECO:0000256" key="2">
    <source>
        <dbReference type="SAM" id="SignalP"/>
    </source>
</evidence>
<comment type="caution">
    <text evidence="3">The sequence shown here is derived from an EMBL/GenBank/DDBJ whole genome shotgun (WGS) entry which is preliminary data.</text>
</comment>
<feature type="chain" id="PRO_5047157671" description="High-affinity nitrate transporter" evidence="2">
    <location>
        <begin position="24"/>
        <end position="226"/>
    </location>
</feature>
<evidence type="ECO:0000313" key="3">
    <source>
        <dbReference type="EMBL" id="KAF5945173.1"/>
    </source>
</evidence>
<evidence type="ECO:0000313" key="4">
    <source>
        <dbReference type="Proteomes" id="UP000593564"/>
    </source>
</evidence>
<dbReference type="GO" id="GO:0015112">
    <property type="term" value="F:nitrate transmembrane transporter activity"/>
    <property type="evidence" value="ECO:0007669"/>
    <property type="project" value="TreeGrafter"/>
</dbReference>
<evidence type="ECO:0008006" key="5">
    <source>
        <dbReference type="Google" id="ProtNLM"/>
    </source>
</evidence>
<keyword evidence="1" id="KW-0472">Membrane</keyword>
<dbReference type="InterPro" id="IPR016605">
    <property type="entry name" value="Transptr_NO3_Nar2"/>
</dbReference>
<feature type="transmembrane region" description="Helical" evidence="1">
    <location>
        <begin position="194"/>
        <end position="217"/>
    </location>
</feature>
<keyword evidence="1" id="KW-0812">Transmembrane</keyword>
<organism evidence="3 4">
    <name type="scientific">Camellia sinensis</name>
    <name type="common">Tea plant</name>
    <name type="synonym">Thea sinensis</name>
    <dbReference type="NCBI Taxonomy" id="4442"/>
    <lineage>
        <taxon>Eukaryota</taxon>
        <taxon>Viridiplantae</taxon>
        <taxon>Streptophyta</taxon>
        <taxon>Embryophyta</taxon>
        <taxon>Tracheophyta</taxon>
        <taxon>Spermatophyta</taxon>
        <taxon>Magnoliopsida</taxon>
        <taxon>eudicotyledons</taxon>
        <taxon>Gunneridae</taxon>
        <taxon>Pentapetalae</taxon>
        <taxon>asterids</taxon>
        <taxon>Ericales</taxon>
        <taxon>Theaceae</taxon>
        <taxon>Camellia</taxon>
    </lineage>
</organism>
<reference evidence="3 4" key="2">
    <citation type="submission" date="2020-07" db="EMBL/GenBank/DDBJ databases">
        <title>Genome assembly of wild tea tree DASZ reveals pedigree and selection history of tea varieties.</title>
        <authorList>
            <person name="Zhang W."/>
        </authorList>
    </citation>
    <scope>NUCLEOTIDE SEQUENCE [LARGE SCALE GENOMIC DNA]</scope>
    <source>
        <strain evidence="4">cv. G240</strain>
        <tissue evidence="3">Leaf</tissue>
    </source>
</reference>
<keyword evidence="4" id="KW-1185">Reference proteome</keyword>
<dbReference type="AlphaFoldDB" id="A0A7J7GWL8"/>
<gene>
    <name evidence="3" type="ORF">HYC85_015401</name>
</gene>
<dbReference type="EMBL" id="JACBKZ010000007">
    <property type="protein sequence ID" value="KAF5945173.1"/>
    <property type="molecule type" value="Genomic_DNA"/>
</dbReference>
<keyword evidence="1" id="KW-1133">Transmembrane helix</keyword>
<accession>A0A7J7GWL8</accession>
<proteinExistence type="predicted"/>